<keyword evidence="1" id="KW-0863">Zinc-finger</keyword>
<proteinExistence type="predicted"/>
<dbReference type="GO" id="GO:0008270">
    <property type="term" value="F:zinc ion binding"/>
    <property type="evidence" value="ECO:0007669"/>
    <property type="project" value="UniProtKB-KW"/>
</dbReference>
<dbReference type="PROSITE" id="PS50157">
    <property type="entry name" value="ZINC_FINGER_C2H2_2"/>
    <property type="match status" value="1"/>
</dbReference>
<feature type="region of interest" description="Disordered" evidence="2">
    <location>
        <begin position="1"/>
        <end position="21"/>
    </location>
</feature>
<keyword evidence="1" id="KW-0862">Zinc</keyword>
<dbReference type="Proteomes" id="UP000305067">
    <property type="component" value="Unassembled WGS sequence"/>
</dbReference>
<keyword evidence="5" id="KW-1185">Reference proteome</keyword>
<sequence>MPPTRTPKQKRTPNAMASSSERFDCTICEKSPLKKNKARHNRTHAAQTHRCGDCGKDLSRKDALVRHELRACKGPCQTHSTAPTFSTAPKPNITDSTSTTSSSSSPPLIPFSPMPSSSSVSEEVYPASTCDNSLQHVHHLGSPDQIRISYNSYQDAGMSRWLESPADANQIQGFNPVSGHLGTEQVGVGHTTPVQSPDRFAEWPKAFDTQPTSTAPSHFVGAPPLVPGTASILGNYCQTSTNSPLFDLSSHLGSVQDYCTPPHCHSLAYEEYSQSQMTSNDSDDSLRLVNTPNGIRPMQSDAERSWPHLNVGADAPFSLGPFPLIPPHKMYDIAPADENPVQAFAPTLPLISQMSPEDSIDPLHIDISNILYLGNPIQSDEDRFWPDLYIGADVSSSFNSSLRTMPFDALYDSAPADENFMQGPAPTLPLISMINFHRPYYSPPLSLTESPADPLSWTAGNEEAVYSPLTPWTVDLLPMGDPLDLPEDVCGPELRN</sequence>
<evidence type="ECO:0000259" key="3">
    <source>
        <dbReference type="PROSITE" id="PS50157"/>
    </source>
</evidence>
<evidence type="ECO:0000256" key="1">
    <source>
        <dbReference type="PROSITE-ProRule" id="PRU00042"/>
    </source>
</evidence>
<feature type="compositionally biased region" description="Polar residues" evidence="2">
    <location>
        <begin position="77"/>
        <end position="89"/>
    </location>
</feature>
<evidence type="ECO:0000313" key="5">
    <source>
        <dbReference type="Proteomes" id="UP000305067"/>
    </source>
</evidence>
<feature type="domain" description="C2H2-type" evidence="3">
    <location>
        <begin position="49"/>
        <end position="84"/>
    </location>
</feature>
<gene>
    <name evidence="4" type="ORF">BDV98DRAFT_583774</name>
</gene>
<feature type="compositionally biased region" description="Basic residues" evidence="2">
    <location>
        <begin position="34"/>
        <end position="43"/>
    </location>
</feature>
<accession>A0A5C3QEP4</accession>
<reference evidence="4 5" key="1">
    <citation type="journal article" date="2019" name="Nat. Ecol. Evol.">
        <title>Megaphylogeny resolves global patterns of mushroom evolution.</title>
        <authorList>
            <person name="Varga T."/>
            <person name="Krizsan K."/>
            <person name="Foldi C."/>
            <person name="Dima B."/>
            <person name="Sanchez-Garcia M."/>
            <person name="Sanchez-Ramirez S."/>
            <person name="Szollosi G.J."/>
            <person name="Szarkandi J.G."/>
            <person name="Papp V."/>
            <person name="Albert L."/>
            <person name="Andreopoulos W."/>
            <person name="Angelini C."/>
            <person name="Antonin V."/>
            <person name="Barry K.W."/>
            <person name="Bougher N.L."/>
            <person name="Buchanan P."/>
            <person name="Buyck B."/>
            <person name="Bense V."/>
            <person name="Catcheside P."/>
            <person name="Chovatia M."/>
            <person name="Cooper J."/>
            <person name="Damon W."/>
            <person name="Desjardin D."/>
            <person name="Finy P."/>
            <person name="Geml J."/>
            <person name="Haridas S."/>
            <person name="Hughes K."/>
            <person name="Justo A."/>
            <person name="Karasinski D."/>
            <person name="Kautmanova I."/>
            <person name="Kiss B."/>
            <person name="Kocsube S."/>
            <person name="Kotiranta H."/>
            <person name="LaButti K.M."/>
            <person name="Lechner B.E."/>
            <person name="Liimatainen K."/>
            <person name="Lipzen A."/>
            <person name="Lukacs Z."/>
            <person name="Mihaltcheva S."/>
            <person name="Morgado L.N."/>
            <person name="Niskanen T."/>
            <person name="Noordeloos M.E."/>
            <person name="Ohm R.A."/>
            <person name="Ortiz-Santana B."/>
            <person name="Ovrebo C."/>
            <person name="Racz N."/>
            <person name="Riley R."/>
            <person name="Savchenko A."/>
            <person name="Shiryaev A."/>
            <person name="Soop K."/>
            <person name="Spirin V."/>
            <person name="Szebenyi C."/>
            <person name="Tomsovsky M."/>
            <person name="Tulloss R.E."/>
            <person name="Uehling J."/>
            <person name="Grigoriev I.V."/>
            <person name="Vagvolgyi C."/>
            <person name="Papp T."/>
            <person name="Martin F.M."/>
            <person name="Miettinen O."/>
            <person name="Hibbett D.S."/>
            <person name="Nagy L.G."/>
        </authorList>
    </citation>
    <scope>NUCLEOTIDE SEQUENCE [LARGE SCALE GENOMIC DNA]</scope>
    <source>
        <strain evidence="4 5">CBS 309.79</strain>
    </source>
</reference>
<dbReference type="AlphaFoldDB" id="A0A5C3QEP4"/>
<keyword evidence="1" id="KW-0479">Metal-binding</keyword>
<feature type="compositionally biased region" description="Low complexity" evidence="2">
    <location>
        <begin position="94"/>
        <end position="106"/>
    </location>
</feature>
<dbReference type="InterPro" id="IPR013087">
    <property type="entry name" value="Znf_C2H2_type"/>
</dbReference>
<evidence type="ECO:0000313" key="4">
    <source>
        <dbReference type="EMBL" id="TFL00172.1"/>
    </source>
</evidence>
<dbReference type="EMBL" id="ML178830">
    <property type="protein sequence ID" value="TFL00172.1"/>
    <property type="molecule type" value="Genomic_DNA"/>
</dbReference>
<name>A0A5C3QEP4_9AGAR</name>
<dbReference type="Gene3D" id="3.30.160.60">
    <property type="entry name" value="Classic Zinc Finger"/>
    <property type="match status" value="1"/>
</dbReference>
<evidence type="ECO:0000256" key="2">
    <source>
        <dbReference type="SAM" id="MobiDB-lite"/>
    </source>
</evidence>
<organism evidence="4 5">
    <name type="scientific">Pterulicium gracile</name>
    <dbReference type="NCBI Taxonomy" id="1884261"/>
    <lineage>
        <taxon>Eukaryota</taxon>
        <taxon>Fungi</taxon>
        <taxon>Dikarya</taxon>
        <taxon>Basidiomycota</taxon>
        <taxon>Agaricomycotina</taxon>
        <taxon>Agaricomycetes</taxon>
        <taxon>Agaricomycetidae</taxon>
        <taxon>Agaricales</taxon>
        <taxon>Pleurotineae</taxon>
        <taxon>Pterulaceae</taxon>
        <taxon>Pterulicium</taxon>
    </lineage>
</organism>
<feature type="region of interest" description="Disordered" evidence="2">
    <location>
        <begin position="76"/>
        <end position="122"/>
    </location>
</feature>
<feature type="region of interest" description="Disordered" evidence="2">
    <location>
        <begin position="34"/>
        <end position="53"/>
    </location>
</feature>
<protein>
    <recommendedName>
        <fullName evidence="3">C2H2-type domain-containing protein</fullName>
    </recommendedName>
</protein>